<dbReference type="PANTHER" id="PTHR46470">
    <property type="entry name" value="N-ACYLNEURAMINATE-9-PHOSPHATASE"/>
    <property type="match status" value="1"/>
</dbReference>
<dbReference type="Gene3D" id="1.20.120.1600">
    <property type="match status" value="1"/>
</dbReference>
<evidence type="ECO:0000313" key="4">
    <source>
        <dbReference type="EMBL" id="BDX04938.1"/>
    </source>
</evidence>
<dbReference type="EMBL" id="AP027272">
    <property type="protein sequence ID" value="BDX04938.1"/>
    <property type="molecule type" value="Genomic_DNA"/>
</dbReference>
<sequence length="238" mass="27001">MQFFRRLAPVKAFSFDLDDTFYDNHPYIVEAEKQLFAFMTTQWPQVAELGRPAWRRFRARSIVENPLYAHDMIALRKSVLDKMFSAIGLQGEDLRDAAQQSYDVFYFHRSNFVVNPEYVALLQELAAKYPVIAITNGNVDIARVGLKDCFHHVFHASTVLRSKPYRDMFDAASKACGVAPRNILHVGDNLEKDVGGAIKAGFQAAWYAENRPMNLNHEATQQLPHVALGALAELKQLV</sequence>
<protein>
    <submittedName>
        <fullName evidence="4">Haloacid dehalogenase</fullName>
    </submittedName>
</protein>
<dbReference type="InterPro" id="IPR023214">
    <property type="entry name" value="HAD_sf"/>
</dbReference>
<dbReference type="InterPro" id="IPR006439">
    <property type="entry name" value="HAD-SF_hydro_IA"/>
</dbReference>
<dbReference type="SUPFAM" id="SSF56784">
    <property type="entry name" value="HAD-like"/>
    <property type="match status" value="1"/>
</dbReference>
<dbReference type="KEGG" id="pmaw:MACH26_04590"/>
<dbReference type="GO" id="GO:0016787">
    <property type="term" value="F:hydrolase activity"/>
    <property type="evidence" value="ECO:0007669"/>
    <property type="project" value="UniProtKB-KW"/>
</dbReference>
<dbReference type="PANTHER" id="PTHR46470:SF4">
    <property type="entry name" value="5-AMINO-6-(5-PHOSPHO-D-RIBITYLAMINO)URACIL PHOSPHATASE YIGB"/>
    <property type="match status" value="1"/>
</dbReference>
<reference evidence="4" key="1">
    <citation type="submission" date="2023-01" db="EMBL/GenBank/DDBJ databases">
        <title>Complete genome sequence of Planctobacterium marinum strain Dej080120_11.</title>
        <authorList>
            <person name="Ueki S."/>
            <person name="Maruyama F."/>
        </authorList>
    </citation>
    <scope>NUCLEOTIDE SEQUENCE</scope>
    <source>
        <strain evidence="4">Dej080120_11</strain>
    </source>
</reference>
<dbReference type="RefSeq" id="WP_338290826.1">
    <property type="nucleotide sequence ID" value="NZ_AP027272.1"/>
</dbReference>
<dbReference type="AlphaFoldDB" id="A0AA48KP10"/>
<dbReference type="InterPro" id="IPR051400">
    <property type="entry name" value="HAD-like_hydrolase"/>
</dbReference>
<name>A0AA48KP10_9ALTE</name>
<evidence type="ECO:0000256" key="3">
    <source>
        <dbReference type="ARBA" id="ARBA00022842"/>
    </source>
</evidence>
<organism evidence="4 5">
    <name type="scientific">Planctobacterium marinum</name>
    <dbReference type="NCBI Taxonomy" id="1631968"/>
    <lineage>
        <taxon>Bacteria</taxon>
        <taxon>Pseudomonadati</taxon>
        <taxon>Pseudomonadota</taxon>
        <taxon>Gammaproteobacteria</taxon>
        <taxon>Alteromonadales</taxon>
        <taxon>Alteromonadaceae</taxon>
        <taxon>Planctobacterium</taxon>
    </lineage>
</organism>
<evidence type="ECO:0000313" key="5">
    <source>
        <dbReference type="Proteomes" id="UP001333710"/>
    </source>
</evidence>
<accession>A0AA48KP10</accession>
<keyword evidence="2" id="KW-0378">Hydrolase</keyword>
<proteinExistence type="predicted"/>
<dbReference type="SFLD" id="SFLDS00003">
    <property type="entry name" value="Haloacid_Dehalogenase"/>
    <property type="match status" value="1"/>
</dbReference>
<dbReference type="NCBIfam" id="TIGR01549">
    <property type="entry name" value="HAD-SF-IA-v1"/>
    <property type="match status" value="1"/>
</dbReference>
<dbReference type="InterPro" id="IPR036412">
    <property type="entry name" value="HAD-like_sf"/>
</dbReference>
<evidence type="ECO:0000256" key="1">
    <source>
        <dbReference type="ARBA" id="ARBA00001946"/>
    </source>
</evidence>
<dbReference type="Gene3D" id="3.40.50.1000">
    <property type="entry name" value="HAD superfamily/HAD-like"/>
    <property type="match status" value="1"/>
</dbReference>
<dbReference type="SFLD" id="SFLDG01129">
    <property type="entry name" value="C1.5:_HAD__Beta-PGM__Phosphata"/>
    <property type="match status" value="1"/>
</dbReference>
<dbReference type="NCBIfam" id="TIGR01509">
    <property type="entry name" value="HAD-SF-IA-v3"/>
    <property type="match status" value="1"/>
</dbReference>
<gene>
    <name evidence="4" type="ORF">MACH26_04590</name>
</gene>
<keyword evidence="5" id="KW-1185">Reference proteome</keyword>
<dbReference type="GO" id="GO:0009231">
    <property type="term" value="P:riboflavin biosynthetic process"/>
    <property type="evidence" value="ECO:0007669"/>
    <property type="project" value="TreeGrafter"/>
</dbReference>
<comment type="cofactor">
    <cofactor evidence="1">
        <name>Mg(2+)</name>
        <dbReference type="ChEBI" id="CHEBI:18420"/>
    </cofactor>
</comment>
<dbReference type="Proteomes" id="UP001333710">
    <property type="component" value="Chromosome"/>
</dbReference>
<keyword evidence="3" id="KW-0460">Magnesium</keyword>
<evidence type="ECO:0000256" key="2">
    <source>
        <dbReference type="ARBA" id="ARBA00022801"/>
    </source>
</evidence>
<dbReference type="Pfam" id="PF00702">
    <property type="entry name" value="Hydrolase"/>
    <property type="match status" value="1"/>
</dbReference>